<dbReference type="EMBL" id="JBHTND010000022">
    <property type="protein sequence ID" value="MFD1303016.1"/>
    <property type="molecule type" value="Genomic_DNA"/>
</dbReference>
<dbReference type="Proteomes" id="UP001597176">
    <property type="component" value="Unassembled WGS sequence"/>
</dbReference>
<dbReference type="SMART" id="SM00860">
    <property type="entry name" value="SMI1_KNR4"/>
    <property type="match status" value="1"/>
</dbReference>
<dbReference type="Pfam" id="PF09346">
    <property type="entry name" value="SMI1_KNR4"/>
    <property type="match status" value="1"/>
</dbReference>
<evidence type="ECO:0000313" key="2">
    <source>
        <dbReference type="EMBL" id="MFD1303016.1"/>
    </source>
</evidence>
<sequence>MWQTVFAEFAAGPKAEAAEIERAETELGFALPESYRSFCLACGAGLAGGSVRIAIPSPSESADLVTRSELIAHSIASVIETREGHRFEVEGDDPAVVERACFFGETEAGEFLFWDVVPGTDGDERREYEIWVMGADLESVRFGGADLYDLMRRLQGPAVRGILGMGAEPLPSSFLGDGTKGSAGLH</sequence>
<dbReference type="RefSeq" id="WP_238204741.1">
    <property type="nucleotide sequence ID" value="NZ_JBHTND010000022.1"/>
</dbReference>
<dbReference type="SUPFAM" id="SSF160631">
    <property type="entry name" value="SMI1/KNR4-like"/>
    <property type="match status" value="1"/>
</dbReference>
<name>A0ABW3X260_9HYPH</name>
<feature type="domain" description="Knr4/Smi1-like" evidence="1">
    <location>
        <begin position="14"/>
        <end position="153"/>
    </location>
</feature>
<dbReference type="Gene3D" id="3.40.1580.10">
    <property type="entry name" value="SMI1/KNR4-like"/>
    <property type="match status" value="1"/>
</dbReference>
<protein>
    <submittedName>
        <fullName evidence="2">SMI1/KNR4 family protein</fullName>
    </submittedName>
</protein>
<proteinExistence type="predicted"/>
<dbReference type="InterPro" id="IPR037883">
    <property type="entry name" value="Knr4/Smi1-like_sf"/>
</dbReference>
<comment type="caution">
    <text evidence="2">The sequence shown here is derived from an EMBL/GenBank/DDBJ whole genome shotgun (WGS) entry which is preliminary data.</text>
</comment>
<evidence type="ECO:0000259" key="1">
    <source>
        <dbReference type="SMART" id="SM00860"/>
    </source>
</evidence>
<evidence type="ECO:0000313" key="3">
    <source>
        <dbReference type="Proteomes" id="UP001597176"/>
    </source>
</evidence>
<gene>
    <name evidence="2" type="ORF">ACFQ4G_15690</name>
</gene>
<keyword evidence="3" id="KW-1185">Reference proteome</keyword>
<reference evidence="3" key="1">
    <citation type="journal article" date="2019" name="Int. J. Syst. Evol. Microbiol.">
        <title>The Global Catalogue of Microorganisms (GCM) 10K type strain sequencing project: providing services to taxonomists for standard genome sequencing and annotation.</title>
        <authorList>
            <consortium name="The Broad Institute Genomics Platform"/>
            <consortium name="The Broad Institute Genome Sequencing Center for Infectious Disease"/>
            <person name="Wu L."/>
            <person name="Ma J."/>
        </authorList>
    </citation>
    <scope>NUCLEOTIDE SEQUENCE [LARGE SCALE GENOMIC DNA]</scope>
    <source>
        <strain evidence="3">CCUG 56108</strain>
    </source>
</reference>
<accession>A0ABW3X260</accession>
<dbReference type="InterPro" id="IPR018958">
    <property type="entry name" value="Knr4/Smi1-like_dom"/>
</dbReference>
<organism evidence="2 3">
    <name type="scientific">Methylobacterium marchantiae</name>
    <dbReference type="NCBI Taxonomy" id="600331"/>
    <lineage>
        <taxon>Bacteria</taxon>
        <taxon>Pseudomonadati</taxon>
        <taxon>Pseudomonadota</taxon>
        <taxon>Alphaproteobacteria</taxon>
        <taxon>Hyphomicrobiales</taxon>
        <taxon>Methylobacteriaceae</taxon>
        <taxon>Methylobacterium</taxon>
    </lineage>
</organism>